<keyword evidence="1" id="KW-0805">Transcription regulation</keyword>
<dbReference type="InterPro" id="IPR020449">
    <property type="entry name" value="Tscrpt_reg_AraC-type_HTH"/>
</dbReference>
<keyword evidence="3" id="KW-0010">Activator</keyword>
<dbReference type="SUPFAM" id="SSF46689">
    <property type="entry name" value="Homeodomain-like"/>
    <property type="match status" value="2"/>
</dbReference>
<dbReference type="PANTHER" id="PTHR46796">
    <property type="entry name" value="HTH-TYPE TRANSCRIPTIONAL ACTIVATOR RHAS-RELATED"/>
    <property type="match status" value="1"/>
</dbReference>
<dbReference type="InterPro" id="IPR050204">
    <property type="entry name" value="AraC_XylS_family_regulators"/>
</dbReference>
<keyword evidence="4" id="KW-0804">Transcription</keyword>
<dbReference type="InterPro" id="IPR037923">
    <property type="entry name" value="HTH-like"/>
</dbReference>
<dbReference type="Gene3D" id="1.10.10.60">
    <property type="entry name" value="Homeodomain-like"/>
    <property type="match status" value="2"/>
</dbReference>
<dbReference type="Proteomes" id="UP000670947">
    <property type="component" value="Unassembled WGS sequence"/>
</dbReference>
<comment type="caution">
    <text evidence="6">The sequence shown here is derived from an EMBL/GenBank/DDBJ whole genome shotgun (WGS) entry which is preliminary data.</text>
</comment>
<sequence>MDKRHLREDRRHGSPDVPVGVYRMARAAGEPILDAHWHEEAEFLAVESGEAVFQIGLTAYHAAAGDVLYIPGGELHGGYARGGAACSYGAVVFRPDWLTSPGDGAAQRLLEPIRAGRGLPVPFAGAVPGLAPALFRHLGPLLDLEHADDPAKPLRLKGGLYQLFAEYASRGAFVEGPARSPLDAQTQDRLKAVLTYVDAHYARKLTVRELAAEAGMSEGHFSRVFKSFMRQTPVEYVNALRIRIAASLLEDRNMSVSEAALEVGFDNFSYFCNRFRAVFRCTPSEYRHRRRGQA</sequence>
<keyword evidence="2" id="KW-0238">DNA-binding</keyword>
<dbReference type="InterPro" id="IPR003313">
    <property type="entry name" value="AraC-bd"/>
</dbReference>
<dbReference type="InterPro" id="IPR018060">
    <property type="entry name" value="HTH_AraC"/>
</dbReference>
<dbReference type="InterPro" id="IPR009057">
    <property type="entry name" value="Homeodomain-like_sf"/>
</dbReference>
<feature type="domain" description="HTH araC/xylS-type" evidence="5">
    <location>
        <begin position="191"/>
        <end position="289"/>
    </location>
</feature>
<dbReference type="PROSITE" id="PS01124">
    <property type="entry name" value="HTH_ARAC_FAMILY_2"/>
    <property type="match status" value="1"/>
</dbReference>
<protein>
    <submittedName>
        <fullName evidence="6">Helix-turn-helix transcriptional regulator</fullName>
    </submittedName>
</protein>
<organism evidence="6 7">
    <name type="scientific">Paenibacillus artemisiicola</name>
    <dbReference type="NCBI Taxonomy" id="1172618"/>
    <lineage>
        <taxon>Bacteria</taxon>
        <taxon>Bacillati</taxon>
        <taxon>Bacillota</taxon>
        <taxon>Bacilli</taxon>
        <taxon>Bacillales</taxon>
        <taxon>Paenibacillaceae</taxon>
        <taxon>Paenibacillus</taxon>
    </lineage>
</organism>
<dbReference type="PANTHER" id="PTHR46796:SF6">
    <property type="entry name" value="ARAC SUBFAMILY"/>
    <property type="match status" value="1"/>
</dbReference>
<dbReference type="Pfam" id="PF12833">
    <property type="entry name" value="HTH_18"/>
    <property type="match status" value="1"/>
</dbReference>
<name>A0ABS3WCN7_9BACL</name>
<dbReference type="InterPro" id="IPR014710">
    <property type="entry name" value="RmlC-like_jellyroll"/>
</dbReference>
<evidence type="ECO:0000256" key="2">
    <source>
        <dbReference type="ARBA" id="ARBA00023125"/>
    </source>
</evidence>
<dbReference type="RefSeq" id="WP_208848708.1">
    <property type="nucleotide sequence ID" value="NZ_JAGGDJ010000013.1"/>
</dbReference>
<evidence type="ECO:0000256" key="1">
    <source>
        <dbReference type="ARBA" id="ARBA00023015"/>
    </source>
</evidence>
<evidence type="ECO:0000256" key="3">
    <source>
        <dbReference type="ARBA" id="ARBA00023159"/>
    </source>
</evidence>
<dbReference type="EMBL" id="JAGGDJ010000013">
    <property type="protein sequence ID" value="MBO7745885.1"/>
    <property type="molecule type" value="Genomic_DNA"/>
</dbReference>
<dbReference type="SMART" id="SM00342">
    <property type="entry name" value="HTH_ARAC"/>
    <property type="match status" value="1"/>
</dbReference>
<evidence type="ECO:0000256" key="4">
    <source>
        <dbReference type="ARBA" id="ARBA00023163"/>
    </source>
</evidence>
<evidence type="ECO:0000313" key="6">
    <source>
        <dbReference type="EMBL" id="MBO7745885.1"/>
    </source>
</evidence>
<evidence type="ECO:0000259" key="5">
    <source>
        <dbReference type="PROSITE" id="PS01124"/>
    </source>
</evidence>
<dbReference type="Pfam" id="PF02311">
    <property type="entry name" value="AraC_binding"/>
    <property type="match status" value="1"/>
</dbReference>
<gene>
    <name evidence="6" type="ORF">I8J29_16880</name>
</gene>
<dbReference type="PRINTS" id="PR00032">
    <property type="entry name" value="HTHARAC"/>
</dbReference>
<reference evidence="6 7" key="1">
    <citation type="submission" date="2021-03" db="EMBL/GenBank/DDBJ databases">
        <title>Paenibacillus artemisicola MWE-103 whole genome sequence.</title>
        <authorList>
            <person name="Ham Y.J."/>
        </authorList>
    </citation>
    <scope>NUCLEOTIDE SEQUENCE [LARGE SCALE GENOMIC DNA]</scope>
    <source>
        <strain evidence="6 7">MWE-103</strain>
    </source>
</reference>
<dbReference type="Gene3D" id="2.60.120.10">
    <property type="entry name" value="Jelly Rolls"/>
    <property type="match status" value="1"/>
</dbReference>
<dbReference type="InterPro" id="IPR018062">
    <property type="entry name" value="HTH_AraC-typ_CS"/>
</dbReference>
<dbReference type="SUPFAM" id="SSF51215">
    <property type="entry name" value="Regulatory protein AraC"/>
    <property type="match status" value="1"/>
</dbReference>
<proteinExistence type="predicted"/>
<evidence type="ECO:0000313" key="7">
    <source>
        <dbReference type="Proteomes" id="UP000670947"/>
    </source>
</evidence>
<dbReference type="PROSITE" id="PS00041">
    <property type="entry name" value="HTH_ARAC_FAMILY_1"/>
    <property type="match status" value="1"/>
</dbReference>
<accession>A0ABS3WCN7</accession>
<keyword evidence="7" id="KW-1185">Reference proteome</keyword>